<sequence>MAEEFLRQLLRAENRIRSDEDHKCIICMEECGIMSPETGLVEFAIRLPVCNHIVGSGCIRKWLQSNNTCPMCRHVFFRESDHHLERDIVEGQRDRVHTNPARTVRSRILTGPLDGLLQFLTVMGGLCDNRCSQLGLPPNVARLARYVLSNLLEPGSSSSDLLEGHDNHCILAVSIDISTYLAGDPRYPREIAAAVEDVEAQQIRDVYNLLMQRRAIDEEAIRYEGYEILNTDTRRFIWPPHGNEMGIRRR</sequence>
<evidence type="ECO:0000313" key="6">
    <source>
        <dbReference type="EMBL" id="CAF9928198.1"/>
    </source>
</evidence>
<dbReference type="SUPFAM" id="SSF47954">
    <property type="entry name" value="Cyclin-like"/>
    <property type="match status" value="1"/>
</dbReference>
<protein>
    <recommendedName>
        <fullName evidence="5">RING-type domain-containing protein</fullName>
    </recommendedName>
</protein>
<dbReference type="InterPro" id="IPR050731">
    <property type="entry name" value="HRD1_E3_ubiq-ligases"/>
</dbReference>
<dbReference type="Gene3D" id="3.30.40.10">
    <property type="entry name" value="Zinc/RING finger domain, C3HC4 (zinc finger)"/>
    <property type="match status" value="1"/>
</dbReference>
<keyword evidence="2 4" id="KW-0863">Zinc-finger</keyword>
<comment type="caution">
    <text evidence="6">The sequence shown here is derived from an EMBL/GenBank/DDBJ whole genome shotgun (WGS) entry which is preliminary data.</text>
</comment>
<dbReference type="InterPro" id="IPR036915">
    <property type="entry name" value="Cyclin-like_sf"/>
</dbReference>
<evidence type="ECO:0000256" key="4">
    <source>
        <dbReference type="PROSITE-ProRule" id="PRU00175"/>
    </source>
</evidence>
<dbReference type="Proteomes" id="UP000664534">
    <property type="component" value="Unassembled WGS sequence"/>
</dbReference>
<dbReference type="SUPFAM" id="SSF57850">
    <property type="entry name" value="RING/U-box"/>
    <property type="match status" value="1"/>
</dbReference>
<keyword evidence="7" id="KW-1185">Reference proteome</keyword>
<dbReference type="InterPro" id="IPR001841">
    <property type="entry name" value="Znf_RING"/>
</dbReference>
<organism evidence="6 7">
    <name type="scientific">Imshaugia aleurites</name>
    <dbReference type="NCBI Taxonomy" id="172621"/>
    <lineage>
        <taxon>Eukaryota</taxon>
        <taxon>Fungi</taxon>
        <taxon>Dikarya</taxon>
        <taxon>Ascomycota</taxon>
        <taxon>Pezizomycotina</taxon>
        <taxon>Lecanoromycetes</taxon>
        <taxon>OSLEUM clade</taxon>
        <taxon>Lecanoromycetidae</taxon>
        <taxon>Lecanorales</taxon>
        <taxon>Lecanorineae</taxon>
        <taxon>Parmeliaceae</taxon>
        <taxon>Imshaugia</taxon>
    </lineage>
</organism>
<dbReference type="GO" id="GO:0016567">
    <property type="term" value="P:protein ubiquitination"/>
    <property type="evidence" value="ECO:0007669"/>
    <property type="project" value="UniProtKB-UniPathway"/>
</dbReference>
<evidence type="ECO:0000259" key="5">
    <source>
        <dbReference type="PROSITE" id="PS50089"/>
    </source>
</evidence>
<gene>
    <name evidence="6" type="ORF">IMSHALPRED_007404</name>
</gene>
<dbReference type="UniPathway" id="UPA00143"/>
<dbReference type="PROSITE" id="PS50089">
    <property type="entry name" value="ZF_RING_2"/>
    <property type="match status" value="1"/>
</dbReference>
<dbReference type="GO" id="GO:0012505">
    <property type="term" value="C:endomembrane system"/>
    <property type="evidence" value="ECO:0007669"/>
    <property type="project" value="TreeGrafter"/>
</dbReference>
<reference evidence="6" key="1">
    <citation type="submission" date="2021-03" db="EMBL/GenBank/DDBJ databases">
        <authorList>
            <person name="Tagirdzhanova G."/>
        </authorList>
    </citation>
    <scope>NUCLEOTIDE SEQUENCE</scope>
</reference>
<proteinExistence type="predicted"/>
<dbReference type="AlphaFoldDB" id="A0A8H3FUU6"/>
<dbReference type="OrthoDB" id="8062037at2759"/>
<dbReference type="Pfam" id="PF13639">
    <property type="entry name" value="zf-RING_2"/>
    <property type="match status" value="1"/>
</dbReference>
<dbReference type="Gene3D" id="1.10.472.10">
    <property type="entry name" value="Cyclin-like"/>
    <property type="match status" value="1"/>
</dbReference>
<evidence type="ECO:0000313" key="7">
    <source>
        <dbReference type="Proteomes" id="UP000664534"/>
    </source>
</evidence>
<dbReference type="PANTHER" id="PTHR22763">
    <property type="entry name" value="RING ZINC FINGER PROTEIN"/>
    <property type="match status" value="1"/>
</dbReference>
<keyword evidence="3" id="KW-0862">Zinc</keyword>
<keyword evidence="1" id="KW-0479">Metal-binding</keyword>
<name>A0A8H3FUU6_9LECA</name>
<accession>A0A8H3FUU6</accession>
<dbReference type="GO" id="GO:0043161">
    <property type="term" value="P:proteasome-mediated ubiquitin-dependent protein catabolic process"/>
    <property type="evidence" value="ECO:0007669"/>
    <property type="project" value="TreeGrafter"/>
</dbReference>
<evidence type="ECO:0000256" key="2">
    <source>
        <dbReference type="ARBA" id="ARBA00022771"/>
    </source>
</evidence>
<dbReference type="GO" id="GO:0061630">
    <property type="term" value="F:ubiquitin protein ligase activity"/>
    <property type="evidence" value="ECO:0007669"/>
    <property type="project" value="TreeGrafter"/>
</dbReference>
<dbReference type="InterPro" id="IPR013083">
    <property type="entry name" value="Znf_RING/FYVE/PHD"/>
</dbReference>
<dbReference type="EMBL" id="CAJPDT010000049">
    <property type="protein sequence ID" value="CAF9928198.1"/>
    <property type="molecule type" value="Genomic_DNA"/>
</dbReference>
<evidence type="ECO:0000256" key="1">
    <source>
        <dbReference type="ARBA" id="ARBA00022723"/>
    </source>
</evidence>
<evidence type="ECO:0000256" key="3">
    <source>
        <dbReference type="ARBA" id="ARBA00022833"/>
    </source>
</evidence>
<feature type="domain" description="RING-type" evidence="5">
    <location>
        <begin position="24"/>
        <end position="73"/>
    </location>
</feature>
<dbReference type="GO" id="GO:0008270">
    <property type="term" value="F:zinc ion binding"/>
    <property type="evidence" value="ECO:0007669"/>
    <property type="project" value="UniProtKB-KW"/>
</dbReference>